<proteinExistence type="predicted"/>
<dbReference type="AlphaFoldDB" id="A0A9X2HLG6"/>
<keyword evidence="1" id="KW-0472">Membrane</keyword>
<sequence length="219" mass="24315">MLEDWTRRRAARRVEGGDDRPLQPFRWWHLLAGRKLLYLPASPAEGRDADYAVDIRHWGKQGGEEGARAHLYRDGKHRAQSRLPAGFPVEGGTLEVAMSDVGLKRARYVTEDGARRQLTPDPRSAVGRRLRFDREHPVAGRWIGAVSVLLLLVGVGLNLLQIAEPVSEIPPIAESIGTFESPVRLPLWLNVTLGIGAALGSMERGLRLRYHWLLDGAGA</sequence>
<keyword evidence="1" id="KW-0812">Transmembrane</keyword>
<evidence type="ECO:0000313" key="3">
    <source>
        <dbReference type="Proteomes" id="UP001139502"/>
    </source>
</evidence>
<feature type="transmembrane region" description="Helical" evidence="1">
    <location>
        <begin position="138"/>
        <end position="163"/>
    </location>
</feature>
<keyword evidence="3" id="KW-1185">Reference proteome</keyword>
<keyword evidence="1" id="KW-1133">Transmembrane helix</keyword>
<comment type="caution">
    <text evidence="2">The sequence shown here is derived from an EMBL/GenBank/DDBJ whole genome shotgun (WGS) entry which is preliminary data.</text>
</comment>
<dbReference type="RefSeq" id="WP_254168795.1">
    <property type="nucleotide sequence ID" value="NZ_JANAFB010000054.1"/>
</dbReference>
<dbReference type="Proteomes" id="UP001139502">
    <property type="component" value="Unassembled WGS sequence"/>
</dbReference>
<dbReference type="EMBL" id="JANAFB010000054">
    <property type="protein sequence ID" value="MCP3427128.1"/>
    <property type="molecule type" value="Genomic_DNA"/>
</dbReference>
<organism evidence="2 3">
    <name type="scientific">Rothia santali</name>
    <dbReference type="NCBI Taxonomy" id="2949643"/>
    <lineage>
        <taxon>Bacteria</taxon>
        <taxon>Bacillati</taxon>
        <taxon>Actinomycetota</taxon>
        <taxon>Actinomycetes</taxon>
        <taxon>Micrococcales</taxon>
        <taxon>Micrococcaceae</taxon>
        <taxon>Rothia</taxon>
    </lineage>
</organism>
<name>A0A9X2HLG6_9MICC</name>
<gene>
    <name evidence="2" type="ORF">NBM05_14185</name>
</gene>
<evidence type="ECO:0000256" key="1">
    <source>
        <dbReference type="SAM" id="Phobius"/>
    </source>
</evidence>
<evidence type="ECO:0000313" key="2">
    <source>
        <dbReference type="EMBL" id="MCP3427128.1"/>
    </source>
</evidence>
<accession>A0A9X2HLG6</accession>
<protein>
    <submittedName>
        <fullName evidence="2">Uncharacterized protein</fullName>
    </submittedName>
</protein>
<reference evidence="2" key="1">
    <citation type="submission" date="2022-06" db="EMBL/GenBank/DDBJ databases">
        <title>Rothia sp. isolated from sandalwood seedling.</title>
        <authorList>
            <person name="Tuikhar N."/>
            <person name="Kirdat K."/>
            <person name="Thorat V."/>
            <person name="Swetha P."/>
            <person name="Padma S."/>
            <person name="Sundararaj R."/>
            <person name="Yadav A."/>
        </authorList>
    </citation>
    <scope>NUCLEOTIDE SEQUENCE</scope>
    <source>
        <strain evidence="2">AR01</strain>
    </source>
</reference>